<dbReference type="InterPro" id="IPR019034">
    <property type="entry name" value="UPF0390"/>
</dbReference>
<protein>
    <recommendedName>
        <fullName evidence="6">Leydig cell tumor 10 kDa protein homolog</fullName>
    </recommendedName>
</protein>
<reference evidence="4" key="2">
    <citation type="submission" date="2025-08" db="UniProtKB">
        <authorList>
            <consortium name="Ensembl"/>
        </authorList>
    </citation>
    <scope>IDENTIFICATION</scope>
</reference>
<comment type="similarity">
    <text evidence="2">Belongs to the UPF0390 family.</text>
</comment>
<feature type="compositionally biased region" description="Low complexity" evidence="3">
    <location>
        <begin position="27"/>
        <end position="41"/>
    </location>
</feature>
<dbReference type="Proteomes" id="UP000694411">
    <property type="component" value="Chromosome 19"/>
</dbReference>
<keyword evidence="5" id="KW-1185">Reference proteome</keyword>
<reference evidence="4" key="3">
    <citation type="submission" date="2025-09" db="UniProtKB">
        <authorList>
            <consortium name="Ensembl"/>
        </authorList>
    </citation>
    <scope>IDENTIFICATION</scope>
</reference>
<evidence type="ECO:0000256" key="3">
    <source>
        <dbReference type="SAM" id="MobiDB-lite"/>
    </source>
</evidence>
<evidence type="ECO:0000313" key="5">
    <source>
        <dbReference type="Proteomes" id="UP000694411"/>
    </source>
</evidence>
<feature type="compositionally biased region" description="Basic residues" evidence="3">
    <location>
        <begin position="47"/>
        <end position="56"/>
    </location>
</feature>
<dbReference type="Pfam" id="PF09495">
    <property type="entry name" value="DUF2462"/>
    <property type="match status" value="1"/>
</dbReference>
<sequence>VLAFFRPAVSHGSLCLPATTATPLPLRAGSWRRGSASSRRTSPQRARQQRRPLKRIGAREKAVRSGPGTWGRGGPAASRPHVSASFPRSCYRSQEGAGRAAAKAQEGRERGDMGRELKAQLCKPPRTAEGSKKCENLEVGIRKKIEHDVVMKASSSLPKKLALLKAPAKKNGAAAATSSKTPS</sequence>
<name>A0A8D2EMQ1_THEGE</name>
<evidence type="ECO:0000256" key="1">
    <source>
        <dbReference type="ARBA" id="ARBA00003358"/>
    </source>
</evidence>
<gene>
    <name evidence="4" type="primary">C19H19orf53</name>
</gene>
<reference evidence="4" key="1">
    <citation type="submission" date="2018-05" db="EMBL/GenBank/DDBJ databases">
        <title>Whole genome of Theropithecus gelada.</title>
        <authorList>
            <person name="Chiou K.L."/>
            <person name="Snyder-Mackler N."/>
        </authorList>
    </citation>
    <scope>NUCLEOTIDE SEQUENCE [LARGE SCALE GENOMIC DNA]</scope>
</reference>
<dbReference type="PANTHER" id="PTHR16967:SF1">
    <property type="entry name" value="LEYDIG CELL TUMOR 10 KDA PROTEIN HOMOLOG"/>
    <property type="match status" value="1"/>
</dbReference>
<dbReference type="PANTHER" id="PTHR16967">
    <property type="entry name" value="LEYDIG CELL TUMOR 10 KDA PROTEIN HOMOLOG"/>
    <property type="match status" value="1"/>
</dbReference>
<comment type="function">
    <text evidence="1">May have a potential role in hypercalcemia of malignancy.</text>
</comment>
<evidence type="ECO:0000313" key="4">
    <source>
        <dbReference type="Ensembl" id="ENSTGEP00000007550.1"/>
    </source>
</evidence>
<organism evidence="4 5">
    <name type="scientific">Theropithecus gelada</name>
    <name type="common">Gelada baboon</name>
    <dbReference type="NCBI Taxonomy" id="9565"/>
    <lineage>
        <taxon>Eukaryota</taxon>
        <taxon>Metazoa</taxon>
        <taxon>Chordata</taxon>
        <taxon>Craniata</taxon>
        <taxon>Vertebrata</taxon>
        <taxon>Euteleostomi</taxon>
        <taxon>Mammalia</taxon>
        <taxon>Eutheria</taxon>
        <taxon>Euarchontoglires</taxon>
        <taxon>Primates</taxon>
        <taxon>Haplorrhini</taxon>
        <taxon>Catarrhini</taxon>
        <taxon>Cercopithecidae</taxon>
        <taxon>Cercopithecinae</taxon>
        <taxon>Theropithecus</taxon>
    </lineage>
</organism>
<proteinExistence type="inferred from homology"/>
<dbReference type="Ensembl" id="ENSTGET00000009094.1">
    <property type="protein sequence ID" value="ENSTGEP00000007550.1"/>
    <property type="gene ID" value="ENSTGEG00000006191.1"/>
</dbReference>
<feature type="region of interest" description="Disordered" evidence="3">
    <location>
        <begin position="17"/>
        <end position="113"/>
    </location>
</feature>
<accession>A0A8D2EMQ1</accession>
<evidence type="ECO:0000256" key="2">
    <source>
        <dbReference type="ARBA" id="ARBA00006802"/>
    </source>
</evidence>
<dbReference type="AlphaFoldDB" id="A0A8D2EMQ1"/>
<evidence type="ECO:0008006" key="6">
    <source>
        <dbReference type="Google" id="ProtNLM"/>
    </source>
</evidence>